<dbReference type="InterPro" id="IPR001296">
    <property type="entry name" value="Glyco_trans_1"/>
</dbReference>
<dbReference type="PANTHER" id="PTHR41244">
    <property type="entry name" value="RHAMNAN SYNTHESIS F"/>
    <property type="match status" value="1"/>
</dbReference>
<dbReference type="Gene3D" id="3.40.50.2000">
    <property type="entry name" value="Glycogen Phosphorylase B"/>
    <property type="match status" value="2"/>
</dbReference>
<reference evidence="2" key="1">
    <citation type="journal article" date="2020" name="J. ISSAAS">
        <title>Lactobacilli and other gastrointestinal microbiota of Peromyscus leucopus, reservoir host for agents of Lyme disease and other zoonoses in North America.</title>
        <authorList>
            <person name="Milovic A."/>
            <person name="Bassam K."/>
            <person name="Shao H."/>
            <person name="Chatzistamou I."/>
            <person name="Tufts D.M."/>
            <person name="Diuk-Wasser M."/>
            <person name="Barbour A.G."/>
        </authorList>
    </citation>
    <scope>NUCLEOTIDE SEQUENCE</scope>
    <source>
        <strain evidence="2">LL90</strain>
    </source>
</reference>
<dbReference type="CDD" id="cd03801">
    <property type="entry name" value="GT4_PimA-like"/>
    <property type="match status" value="1"/>
</dbReference>
<dbReference type="Gene3D" id="3.20.20.80">
    <property type="entry name" value="Glycosidases"/>
    <property type="match status" value="1"/>
</dbReference>
<dbReference type="InterPro" id="IPR041693">
    <property type="entry name" value="Glyco_trans_4_5"/>
</dbReference>
<proteinExistence type="predicted"/>
<dbReference type="Pfam" id="PF00534">
    <property type="entry name" value="Glycos_transf_1"/>
    <property type="match status" value="1"/>
</dbReference>
<dbReference type="InterPro" id="IPR032719">
    <property type="entry name" value="WbsX"/>
</dbReference>
<protein>
    <recommendedName>
        <fullName evidence="1">Glycosyl transferase family 1 domain-containing protein</fullName>
    </recommendedName>
</protein>
<feature type="domain" description="Glycosyl transferase family 1" evidence="1">
    <location>
        <begin position="601"/>
        <end position="765"/>
    </location>
</feature>
<dbReference type="PANTHER" id="PTHR41244:SF1">
    <property type="entry name" value="GLYCOSYLTRANSFERASE"/>
    <property type="match status" value="1"/>
</dbReference>
<gene>
    <name evidence="2" type="ORF">PlAlph_5530</name>
</gene>
<dbReference type="Pfam" id="PF16994">
    <property type="entry name" value="Glyco_trans_4_5"/>
    <property type="match status" value="1"/>
</dbReference>
<dbReference type="CDD" id="cd11579">
    <property type="entry name" value="Glyco_tran_WbsX"/>
    <property type="match status" value="1"/>
</dbReference>
<dbReference type="SUPFAM" id="SSF53756">
    <property type="entry name" value="UDP-Glycosyltransferase/glycogen phosphorylase"/>
    <property type="match status" value="1"/>
</dbReference>
<dbReference type="Pfam" id="PF14307">
    <property type="entry name" value="Glyco_tran_WbsX"/>
    <property type="match status" value="1"/>
</dbReference>
<dbReference type="GO" id="GO:0016757">
    <property type="term" value="F:glycosyltransferase activity"/>
    <property type="evidence" value="ECO:0007669"/>
    <property type="project" value="InterPro"/>
</dbReference>
<sequence length="796" mass="92404">MTIYLKKLFYQKKGNKKKYKLLGIPLLTVTKTPAKKTYKIAGIKIAKKTPLNYQMQKQNKAMIKEYLNFLCQKDCSTFVPPLQDISEATSKIDAKIIAFYLPQYHTIPLNDKAYGKGFTEWHNVSKTFPYYTGHYQPHIPYDVGFYDLSIPKVMYRQVELAKQYGIDGFCFHYYWFNGQRLLETPIFNWLKNKDLYLPFCLCWANENWSKLWDGGDKEIIMPQQHKEQDDDNFFKDILPFFKDKRYITINNKPLFILYKPGLFEKEHLIKFRHRLDELCRKNGFAGIYFCIVYSSGTNPDEYAGIFDAVIEFPPHQMKNLKQIDYSSKYILPELKCQIFDIANYINEIKYIYPVSHKTFKTVFPSWDNSARKAFTNGYIFHGSTPNLYKKWLSGCINWEKRNNPVSERFVFVNAWNEWAEGAHMEPDVQNGYAYLQANREVYEKKSLNMLLISHDMAIAGASLSLYGIAKILRAQGHSVTVYSLLHGPLEQSFQEQHIPVTILSSENADVEKMGTYDLVICNTVLTYQFVKKCMIGNIPYLWYIREAAEISDYCKKYKGLSDVLKTAKITTVSEYAKSYILPYNSNVSVIHNFVEDTYNGKTKKNKKIQFTIVGYFTPRKAFHICIDAFLALDKNLSGRAVLNIVGSKSKNTSSYWRPLQKKTKNCRNIIWHDELQGEEKARLFEQTDIFVVPSFDESCSRIVLEAAMYGKPCIISENIGARYMIDDTTGWITKTGDSDDLRSVFQTIISKGYNAEEMGKAARNRYLTTSTPQIYQNNLQNIITESLENAINTKEI</sequence>
<name>A0A6G8F3L9_9PROT</name>
<evidence type="ECO:0000313" key="2">
    <source>
        <dbReference type="EMBL" id="QIM10661.1"/>
    </source>
</evidence>
<evidence type="ECO:0000259" key="1">
    <source>
        <dbReference type="Pfam" id="PF00534"/>
    </source>
</evidence>
<organism evidence="2">
    <name type="scientific">uncultured Alphaproteobacteria bacterium</name>
    <dbReference type="NCBI Taxonomy" id="91750"/>
    <lineage>
        <taxon>Bacteria</taxon>
        <taxon>Pseudomonadati</taxon>
        <taxon>Pseudomonadota</taxon>
        <taxon>Alphaproteobacteria</taxon>
        <taxon>environmental samples</taxon>
    </lineage>
</organism>
<dbReference type="AlphaFoldDB" id="A0A6G8F3L9"/>
<dbReference type="EMBL" id="MN990732">
    <property type="protein sequence ID" value="QIM10661.1"/>
    <property type="molecule type" value="Genomic_DNA"/>
</dbReference>
<accession>A0A6G8F3L9</accession>